<organism evidence="1">
    <name type="scientific">Arundo donax</name>
    <name type="common">Giant reed</name>
    <name type="synonym">Donax arundinaceus</name>
    <dbReference type="NCBI Taxonomy" id="35708"/>
    <lineage>
        <taxon>Eukaryota</taxon>
        <taxon>Viridiplantae</taxon>
        <taxon>Streptophyta</taxon>
        <taxon>Embryophyta</taxon>
        <taxon>Tracheophyta</taxon>
        <taxon>Spermatophyta</taxon>
        <taxon>Magnoliopsida</taxon>
        <taxon>Liliopsida</taxon>
        <taxon>Poales</taxon>
        <taxon>Poaceae</taxon>
        <taxon>PACMAD clade</taxon>
        <taxon>Arundinoideae</taxon>
        <taxon>Arundineae</taxon>
        <taxon>Arundo</taxon>
    </lineage>
</organism>
<reference evidence="1" key="2">
    <citation type="journal article" date="2015" name="Data Brief">
        <title>Shoot transcriptome of the giant reed, Arundo donax.</title>
        <authorList>
            <person name="Barrero R.A."/>
            <person name="Guerrero F.D."/>
            <person name="Moolhuijzen P."/>
            <person name="Goolsby J.A."/>
            <person name="Tidwell J."/>
            <person name="Bellgard S.E."/>
            <person name="Bellgard M.I."/>
        </authorList>
    </citation>
    <scope>NUCLEOTIDE SEQUENCE</scope>
    <source>
        <tissue evidence="1">Shoot tissue taken approximately 20 cm above the soil surface</tissue>
    </source>
</reference>
<reference evidence="1" key="1">
    <citation type="submission" date="2014-09" db="EMBL/GenBank/DDBJ databases">
        <authorList>
            <person name="Magalhaes I.L.F."/>
            <person name="Oliveira U."/>
            <person name="Santos F.R."/>
            <person name="Vidigal T.H.D.A."/>
            <person name="Brescovit A.D."/>
            <person name="Santos A.J."/>
        </authorList>
    </citation>
    <scope>NUCLEOTIDE SEQUENCE</scope>
    <source>
        <tissue evidence="1">Shoot tissue taken approximately 20 cm above the soil surface</tissue>
    </source>
</reference>
<evidence type="ECO:0000313" key="1">
    <source>
        <dbReference type="EMBL" id="JAD25814.1"/>
    </source>
</evidence>
<proteinExistence type="predicted"/>
<accession>A0A0A8YH90</accession>
<protein>
    <submittedName>
        <fullName evidence="1">Uncharacterized protein</fullName>
    </submittedName>
</protein>
<sequence length="55" mass="6744">MWRCFWQMFCSIRMFWLYQMSTGFLLLPVHFSIFCAIKTCTSNVYSSRYHRITTC</sequence>
<dbReference type="EMBL" id="GBRH01272081">
    <property type="protein sequence ID" value="JAD25814.1"/>
    <property type="molecule type" value="Transcribed_RNA"/>
</dbReference>
<dbReference type="AlphaFoldDB" id="A0A0A8YH90"/>
<name>A0A0A8YH90_ARUDO</name>